<dbReference type="PROSITE" id="PS01124">
    <property type="entry name" value="HTH_ARAC_FAMILY_2"/>
    <property type="match status" value="1"/>
</dbReference>
<keyword evidence="2" id="KW-0238">DNA-binding</keyword>
<keyword evidence="3" id="KW-0804">Transcription</keyword>
<evidence type="ECO:0000259" key="5">
    <source>
        <dbReference type="PROSITE" id="PS50887"/>
    </source>
</evidence>
<dbReference type="SUPFAM" id="SSF55073">
    <property type="entry name" value="Nucleotide cyclase"/>
    <property type="match status" value="1"/>
</dbReference>
<dbReference type="Proteomes" id="UP000245488">
    <property type="component" value="Chromosome"/>
</dbReference>
<gene>
    <name evidence="6" type="ORF">CPT75_09790</name>
</gene>
<dbReference type="AlphaFoldDB" id="A0A317G0C4"/>
<protein>
    <recommendedName>
        <fullName evidence="8">AraC family transcriptional regulator</fullName>
    </recommendedName>
</protein>
<dbReference type="PANTHER" id="PTHR47504">
    <property type="entry name" value="RIGHT ORIGIN-BINDING PROTEIN"/>
    <property type="match status" value="1"/>
</dbReference>
<evidence type="ECO:0000256" key="3">
    <source>
        <dbReference type="ARBA" id="ARBA00023163"/>
    </source>
</evidence>
<dbReference type="InterPro" id="IPR043128">
    <property type="entry name" value="Rev_trsase/Diguanyl_cyclase"/>
</dbReference>
<feature type="domain" description="GGDEF" evidence="5">
    <location>
        <begin position="148"/>
        <end position="278"/>
    </location>
</feature>
<evidence type="ECO:0000313" key="7">
    <source>
        <dbReference type="Proteomes" id="UP000245488"/>
    </source>
</evidence>
<accession>A0A317G0C4</accession>
<dbReference type="InterPro" id="IPR050959">
    <property type="entry name" value="MarA-like"/>
</dbReference>
<sequence>MENIQLLIEAMEYIEDNLSRPLKTDTIADHLYCSKSTIEKLFRYINNISIRDYIIRRRMSKASKEIVHNPEKSLLNIGLDYGYSSNEAFSRAFYSVWQVSPSEFRNNPSEFELFPGYKLDRELMEEKTMTDRKKIDISKLYDCIKERKGCYLVLGDIKSLIPINEISHKAGDLAIITAMKRMEQASGDEDIVFRIGGDEFVILTNSKDEDYARSICEKIISHNGEAISWNGQEIPLSLYVKLVRYEGGTALRYSEFFTMLQNELSEEFKSQYPNRLSD</sequence>
<dbReference type="RefSeq" id="WP_110072895.1">
    <property type="nucleotide sequence ID" value="NZ_CM009896.1"/>
</dbReference>
<dbReference type="GO" id="GO:0003700">
    <property type="term" value="F:DNA-binding transcription factor activity"/>
    <property type="evidence" value="ECO:0007669"/>
    <property type="project" value="InterPro"/>
</dbReference>
<dbReference type="Pfam" id="PF12833">
    <property type="entry name" value="HTH_18"/>
    <property type="match status" value="1"/>
</dbReference>
<dbReference type="EMBL" id="NXNG01000001">
    <property type="protein sequence ID" value="PWT27368.1"/>
    <property type="molecule type" value="Genomic_DNA"/>
</dbReference>
<dbReference type="InterPro" id="IPR029787">
    <property type="entry name" value="Nucleotide_cyclase"/>
</dbReference>
<dbReference type="Pfam" id="PF00990">
    <property type="entry name" value="GGDEF"/>
    <property type="match status" value="1"/>
</dbReference>
<evidence type="ECO:0008006" key="8">
    <source>
        <dbReference type="Google" id="ProtNLM"/>
    </source>
</evidence>
<evidence type="ECO:0000256" key="1">
    <source>
        <dbReference type="ARBA" id="ARBA00023015"/>
    </source>
</evidence>
<dbReference type="InterPro" id="IPR000160">
    <property type="entry name" value="GGDEF_dom"/>
</dbReference>
<dbReference type="SMART" id="SM00342">
    <property type="entry name" value="HTH_ARAC"/>
    <property type="match status" value="1"/>
</dbReference>
<evidence type="ECO:0000313" key="6">
    <source>
        <dbReference type="EMBL" id="PWT27368.1"/>
    </source>
</evidence>
<reference evidence="6 7" key="1">
    <citation type="submission" date="2017-09" db="EMBL/GenBank/DDBJ databases">
        <title>High-quality draft genome sequence of Butyrivibrio fibrisolvens INBov1, isolated from cow rumen.</title>
        <authorList>
            <person name="Rodriguez Hernaez J."/>
            <person name="Rivarola M."/>
            <person name="Paniego N."/>
            <person name="Cravero S."/>
            <person name="Ceron Cucchi M."/>
            <person name="Martinez M.C."/>
        </authorList>
    </citation>
    <scope>NUCLEOTIDE SEQUENCE [LARGE SCALE GENOMIC DNA]</scope>
    <source>
        <strain evidence="6 7">INBov1</strain>
    </source>
</reference>
<dbReference type="Gene3D" id="1.10.10.60">
    <property type="entry name" value="Homeodomain-like"/>
    <property type="match status" value="2"/>
</dbReference>
<name>A0A317G0C4_BUTFI</name>
<comment type="caution">
    <text evidence="6">The sequence shown here is derived from an EMBL/GenBank/DDBJ whole genome shotgun (WGS) entry which is preliminary data.</text>
</comment>
<dbReference type="PANTHER" id="PTHR47504:SF5">
    <property type="entry name" value="RIGHT ORIGIN-BINDING PROTEIN"/>
    <property type="match status" value="1"/>
</dbReference>
<dbReference type="GO" id="GO:0043565">
    <property type="term" value="F:sequence-specific DNA binding"/>
    <property type="evidence" value="ECO:0007669"/>
    <property type="project" value="InterPro"/>
</dbReference>
<evidence type="ECO:0000259" key="4">
    <source>
        <dbReference type="PROSITE" id="PS01124"/>
    </source>
</evidence>
<evidence type="ECO:0000256" key="2">
    <source>
        <dbReference type="ARBA" id="ARBA00023125"/>
    </source>
</evidence>
<keyword evidence="1" id="KW-0805">Transcription regulation</keyword>
<organism evidence="6 7">
    <name type="scientific">Butyrivibrio fibrisolvens</name>
    <dbReference type="NCBI Taxonomy" id="831"/>
    <lineage>
        <taxon>Bacteria</taxon>
        <taxon>Bacillati</taxon>
        <taxon>Bacillota</taxon>
        <taxon>Clostridia</taxon>
        <taxon>Lachnospirales</taxon>
        <taxon>Lachnospiraceae</taxon>
        <taxon>Butyrivibrio</taxon>
    </lineage>
</organism>
<dbReference type="PROSITE" id="PS50887">
    <property type="entry name" value="GGDEF"/>
    <property type="match status" value="1"/>
</dbReference>
<feature type="domain" description="HTH araC/xylS-type" evidence="4">
    <location>
        <begin position="8"/>
        <end position="107"/>
    </location>
</feature>
<proteinExistence type="predicted"/>
<keyword evidence="7" id="KW-1185">Reference proteome</keyword>
<dbReference type="InterPro" id="IPR018060">
    <property type="entry name" value="HTH_AraC"/>
</dbReference>
<dbReference type="SUPFAM" id="SSF46689">
    <property type="entry name" value="Homeodomain-like"/>
    <property type="match status" value="2"/>
</dbReference>
<dbReference type="InterPro" id="IPR009057">
    <property type="entry name" value="Homeodomain-like_sf"/>
</dbReference>
<dbReference type="Gene3D" id="3.30.70.270">
    <property type="match status" value="1"/>
</dbReference>